<evidence type="ECO:0000259" key="5">
    <source>
        <dbReference type="SMART" id="SM01340"/>
    </source>
</evidence>
<feature type="region of interest" description="Disordered" evidence="3">
    <location>
        <begin position="295"/>
        <end position="322"/>
    </location>
</feature>
<evidence type="ECO:0000256" key="2">
    <source>
        <dbReference type="ARBA" id="ARBA00022763"/>
    </source>
</evidence>
<dbReference type="EMBL" id="KQ085923">
    <property type="protein sequence ID" value="KLO15914.1"/>
    <property type="molecule type" value="Genomic_DNA"/>
</dbReference>
<dbReference type="Gene3D" id="3.30.230.10">
    <property type="match status" value="1"/>
</dbReference>
<evidence type="ECO:0000313" key="7">
    <source>
        <dbReference type="Proteomes" id="UP000053477"/>
    </source>
</evidence>
<dbReference type="InterPro" id="IPR020568">
    <property type="entry name" value="Ribosomal_Su5_D2-typ_SF"/>
</dbReference>
<dbReference type="InterPro" id="IPR042120">
    <property type="entry name" value="MutL_C_dimsub"/>
</dbReference>
<gene>
    <name evidence="6" type="ORF">SCHPADRAFT_938373</name>
</gene>
<feature type="region of interest" description="Disordered" evidence="3">
    <location>
        <begin position="377"/>
        <end position="407"/>
    </location>
</feature>
<feature type="domain" description="MutL C-terminal dimerisation" evidence="4">
    <location>
        <begin position="585"/>
        <end position="787"/>
    </location>
</feature>
<feature type="compositionally biased region" description="Polar residues" evidence="3">
    <location>
        <begin position="493"/>
        <end position="502"/>
    </location>
</feature>
<evidence type="ECO:0000259" key="4">
    <source>
        <dbReference type="SMART" id="SM00853"/>
    </source>
</evidence>
<evidence type="ECO:0000256" key="1">
    <source>
        <dbReference type="ARBA" id="ARBA00006082"/>
    </source>
</evidence>
<feature type="region of interest" description="Disordered" evidence="3">
    <location>
        <begin position="478"/>
        <end position="503"/>
    </location>
</feature>
<evidence type="ECO:0008006" key="8">
    <source>
        <dbReference type="Google" id="ProtNLM"/>
    </source>
</evidence>
<keyword evidence="2" id="KW-0227">DNA damage</keyword>
<dbReference type="Proteomes" id="UP000053477">
    <property type="component" value="Unassembled WGS sequence"/>
</dbReference>
<dbReference type="GO" id="GO:0005524">
    <property type="term" value="F:ATP binding"/>
    <property type="evidence" value="ECO:0007669"/>
    <property type="project" value="InterPro"/>
</dbReference>
<dbReference type="InterPro" id="IPR036890">
    <property type="entry name" value="HATPase_C_sf"/>
</dbReference>
<dbReference type="SUPFAM" id="SSF54211">
    <property type="entry name" value="Ribosomal protein S5 domain 2-like"/>
    <property type="match status" value="1"/>
</dbReference>
<dbReference type="SMART" id="SM00853">
    <property type="entry name" value="MutL_C"/>
    <property type="match status" value="1"/>
</dbReference>
<dbReference type="PANTHER" id="PTHR10073">
    <property type="entry name" value="DNA MISMATCH REPAIR PROTEIN MLH, PMS, MUTL"/>
    <property type="match status" value="1"/>
</dbReference>
<name>A0A0H2RVS4_9AGAM</name>
<dbReference type="SMART" id="SM01340">
    <property type="entry name" value="DNA_mis_repair"/>
    <property type="match status" value="1"/>
</dbReference>
<keyword evidence="7" id="KW-1185">Reference proteome</keyword>
<evidence type="ECO:0000313" key="6">
    <source>
        <dbReference type="EMBL" id="KLO15914.1"/>
    </source>
</evidence>
<reference evidence="6 7" key="1">
    <citation type="submission" date="2015-04" db="EMBL/GenBank/DDBJ databases">
        <title>Complete genome sequence of Schizopora paradoxa KUC8140, a cosmopolitan wood degrader in East Asia.</title>
        <authorList>
            <consortium name="DOE Joint Genome Institute"/>
            <person name="Min B."/>
            <person name="Park H."/>
            <person name="Jang Y."/>
            <person name="Kim J.-J."/>
            <person name="Kim K.H."/>
            <person name="Pangilinan J."/>
            <person name="Lipzen A."/>
            <person name="Riley R."/>
            <person name="Grigoriev I.V."/>
            <person name="Spatafora J.W."/>
            <person name="Choi I.-G."/>
        </authorList>
    </citation>
    <scope>NUCLEOTIDE SEQUENCE [LARGE SCALE GENOMIC DNA]</scope>
    <source>
        <strain evidence="6 7">KUC8140</strain>
    </source>
</reference>
<dbReference type="GO" id="GO:0030983">
    <property type="term" value="F:mismatched DNA binding"/>
    <property type="evidence" value="ECO:0007669"/>
    <property type="project" value="InterPro"/>
</dbReference>
<feature type="domain" description="DNA mismatch repair protein S5" evidence="5">
    <location>
        <begin position="227"/>
        <end position="367"/>
    </location>
</feature>
<dbReference type="Gene3D" id="3.30.565.10">
    <property type="entry name" value="Histidine kinase-like ATPase, C-terminal domain"/>
    <property type="match status" value="1"/>
</dbReference>
<dbReference type="InterPro" id="IPR014721">
    <property type="entry name" value="Ribsml_uS5_D2-typ_fold_subgr"/>
</dbReference>
<sequence length="843" mass="94689">MQRKIQELDIQTRSKIRSTQILASLPQVISELVQNSLDAGASQVDIGVNYEEWSCWVRDDGSGFRKDDLCALAGGFEVGRYTTSKAYNPTSLDEVSTFGFRGEALSSMADLCLLEICSRTARAKETTSLIQKGGEKLYFGPAVRWLRERAGTTVSVKDAFYNLPIRRNAHPNASRTLELVKREVETLALISHNVSFSIEDSAKTLREGSGKGRILTIPKTQSILSAFRHIFGRALVEHVEELDECREFITIKGFLSLVGAHSKSHQFLYINRHLLDTCDLHRTIEQQFGKSTFSKHAFDESGGNEASKTTTRRSPRKGERKPVYVLSLDVPRQEIDNCLEPAKAAVHMQNQGRIVSFLADVIQNFLHKHGFMAATAESTKSREHLDKRKRVDSSEGGSTIDERTLRSITSKRPARELYVHGHPDAYEIAEGTFPESEEISWTDPATGRIYKVDPRTGNSYLWNGKDCEQDDKIRDRHLTRRTLTKKPRLDGQDGQSGQTTPIESMPTWIQDALQANATYASTERGIKRIPEVKRTVINEDGIVDDKRRQPKRWTDQVREALTAASVAVDARATSFSKESLSNAQVIEQVDRKFIACLVGPNTQDESAEGNDDNDATLVLIDQHAADERIRVEHFLKEICTGFLDRDEIGVGRRLLDPPVSVLVTTQERDKLLSSDRMRREFGYWGFDICTDIPAEEKGQDSLYGQLYLSGLPDVVADKLLAGDDLREFIKGYLARLDAGDFSSSDSLANSADDEHAWLRALRHCPRELVELVNSKACRGAIMFNDFLTIDQCKRLIQKLSKTAFSFQCAHGRPSVVPLVSMEQFSRGDPKPVDWSRLLEKTAN</sequence>
<dbReference type="PROSITE" id="PS00058">
    <property type="entry name" value="DNA_MISMATCH_REPAIR_1"/>
    <property type="match status" value="1"/>
</dbReference>
<dbReference type="InterPro" id="IPR014790">
    <property type="entry name" value="MutL_C"/>
</dbReference>
<dbReference type="Gene3D" id="3.30.1540.20">
    <property type="entry name" value="MutL, C-terminal domain, dimerisation subdomain"/>
    <property type="match status" value="2"/>
</dbReference>
<dbReference type="GO" id="GO:0006298">
    <property type="term" value="P:mismatch repair"/>
    <property type="evidence" value="ECO:0007669"/>
    <property type="project" value="InterPro"/>
</dbReference>
<dbReference type="InParanoid" id="A0A0H2RVS4"/>
<proteinExistence type="inferred from homology"/>
<dbReference type="AlphaFoldDB" id="A0A0H2RVS4"/>
<organism evidence="6 7">
    <name type="scientific">Schizopora paradoxa</name>
    <dbReference type="NCBI Taxonomy" id="27342"/>
    <lineage>
        <taxon>Eukaryota</taxon>
        <taxon>Fungi</taxon>
        <taxon>Dikarya</taxon>
        <taxon>Basidiomycota</taxon>
        <taxon>Agaricomycotina</taxon>
        <taxon>Agaricomycetes</taxon>
        <taxon>Hymenochaetales</taxon>
        <taxon>Schizoporaceae</taxon>
        <taxon>Schizopora</taxon>
    </lineage>
</organism>
<dbReference type="GO" id="GO:0140664">
    <property type="term" value="F:ATP-dependent DNA damage sensor activity"/>
    <property type="evidence" value="ECO:0007669"/>
    <property type="project" value="InterPro"/>
</dbReference>
<evidence type="ECO:0000256" key="3">
    <source>
        <dbReference type="SAM" id="MobiDB-lite"/>
    </source>
</evidence>
<dbReference type="InterPro" id="IPR037198">
    <property type="entry name" value="MutL_C_sf"/>
</dbReference>
<dbReference type="GO" id="GO:0016887">
    <property type="term" value="F:ATP hydrolysis activity"/>
    <property type="evidence" value="ECO:0007669"/>
    <property type="project" value="InterPro"/>
</dbReference>
<dbReference type="FunCoup" id="A0A0H2RVS4">
    <property type="interactions" value="399"/>
</dbReference>
<dbReference type="InterPro" id="IPR038973">
    <property type="entry name" value="MutL/Mlh/Pms-like"/>
</dbReference>
<dbReference type="GO" id="GO:0061982">
    <property type="term" value="P:meiosis I cell cycle process"/>
    <property type="evidence" value="ECO:0007669"/>
    <property type="project" value="UniProtKB-ARBA"/>
</dbReference>
<dbReference type="SUPFAM" id="SSF55874">
    <property type="entry name" value="ATPase domain of HSP90 chaperone/DNA topoisomerase II/histidine kinase"/>
    <property type="match status" value="1"/>
</dbReference>
<accession>A0A0H2RVS4</accession>
<dbReference type="Pfam" id="PF01119">
    <property type="entry name" value="DNA_mis_repair"/>
    <property type="match status" value="1"/>
</dbReference>
<comment type="similarity">
    <text evidence="1">Belongs to the DNA mismatch repair MutL/HexB family.</text>
</comment>
<dbReference type="InterPro" id="IPR014762">
    <property type="entry name" value="DNA_mismatch_repair_CS"/>
</dbReference>
<dbReference type="OrthoDB" id="429932at2759"/>
<protein>
    <recommendedName>
        <fullName evidence="8">MutL C-terminal dimerisation domain-containing protein</fullName>
    </recommendedName>
</protein>
<dbReference type="Pfam" id="PF13589">
    <property type="entry name" value="HATPase_c_3"/>
    <property type="match status" value="1"/>
</dbReference>
<dbReference type="PANTHER" id="PTHR10073:SF47">
    <property type="entry name" value="DNA MISMATCH REPAIR PROTEIN MLH3"/>
    <property type="match status" value="1"/>
</dbReference>
<feature type="compositionally biased region" description="Basic and acidic residues" evidence="3">
    <location>
        <begin position="379"/>
        <end position="393"/>
    </location>
</feature>
<dbReference type="SUPFAM" id="SSF118116">
    <property type="entry name" value="DNA mismatch repair protein MutL"/>
    <property type="match status" value="1"/>
</dbReference>
<dbReference type="GO" id="GO:0032300">
    <property type="term" value="C:mismatch repair complex"/>
    <property type="evidence" value="ECO:0007669"/>
    <property type="project" value="InterPro"/>
</dbReference>
<dbReference type="InterPro" id="IPR013507">
    <property type="entry name" value="DNA_mismatch_S5_2-like"/>
</dbReference>
<dbReference type="STRING" id="27342.A0A0H2RVS4"/>